<keyword evidence="2" id="KW-0732">Signal</keyword>
<dbReference type="Pfam" id="PF14200">
    <property type="entry name" value="RicinB_lectin_2"/>
    <property type="match status" value="1"/>
</dbReference>
<keyword evidence="5" id="KW-1185">Reference proteome</keyword>
<dbReference type="PROSITE" id="PS50231">
    <property type="entry name" value="RICIN_B_LECTIN"/>
    <property type="match status" value="1"/>
</dbReference>
<evidence type="ECO:0000313" key="5">
    <source>
        <dbReference type="Proteomes" id="UP001180724"/>
    </source>
</evidence>
<dbReference type="InterPro" id="IPR000772">
    <property type="entry name" value="Ricin_B_lectin"/>
</dbReference>
<feature type="chain" id="PRO_5047179604" evidence="2">
    <location>
        <begin position="33"/>
        <end position="608"/>
    </location>
</feature>
<evidence type="ECO:0000259" key="3">
    <source>
        <dbReference type="Pfam" id="PF14200"/>
    </source>
</evidence>
<feature type="region of interest" description="Disordered" evidence="1">
    <location>
        <begin position="566"/>
        <end position="608"/>
    </location>
</feature>
<evidence type="ECO:0000256" key="1">
    <source>
        <dbReference type="SAM" id="MobiDB-lite"/>
    </source>
</evidence>
<dbReference type="CDD" id="cd00161">
    <property type="entry name" value="beta-trefoil_Ricin-like"/>
    <property type="match status" value="1"/>
</dbReference>
<feature type="compositionally biased region" description="Polar residues" evidence="1">
    <location>
        <begin position="597"/>
        <end position="608"/>
    </location>
</feature>
<feature type="compositionally biased region" description="Polar residues" evidence="1">
    <location>
        <begin position="574"/>
        <end position="583"/>
    </location>
</feature>
<evidence type="ECO:0000256" key="2">
    <source>
        <dbReference type="SAM" id="SignalP"/>
    </source>
</evidence>
<organism evidence="4 5">
    <name type="scientific">Streptomyces lancefieldiae</name>
    <dbReference type="NCBI Taxonomy" id="3075520"/>
    <lineage>
        <taxon>Bacteria</taxon>
        <taxon>Bacillati</taxon>
        <taxon>Actinomycetota</taxon>
        <taxon>Actinomycetes</taxon>
        <taxon>Kitasatosporales</taxon>
        <taxon>Streptomycetaceae</taxon>
        <taxon>Streptomyces</taxon>
    </lineage>
</organism>
<feature type="region of interest" description="Disordered" evidence="1">
    <location>
        <begin position="99"/>
        <end position="135"/>
    </location>
</feature>
<dbReference type="SUPFAM" id="SSF50370">
    <property type="entry name" value="Ricin B-like lectins"/>
    <property type="match status" value="1"/>
</dbReference>
<evidence type="ECO:0000313" key="4">
    <source>
        <dbReference type="EMBL" id="MDT0609214.1"/>
    </source>
</evidence>
<dbReference type="RefSeq" id="WP_311570801.1">
    <property type="nucleotide sequence ID" value="NZ_JAVRFH010000002.1"/>
</dbReference>
<feature type="domain" description="Ricin B lectin" evidence="3">
    <location>
        <begin position="479"/>
        <end position="564"/>
    </location>
</feature>
<accession>A0ABU3AGA8</accession>
<sequence>MTAPANRLALVAVATALALAGTASLGTPPASAADPDATYSVTVGAKGPWTRPDDTPAGTYIDKDGTFYYQQAHALYGADDSRAWSFYTGGDFDTANRSAAVSDAVDPEEPRDRNNDTTWRCNNSPTGRESTFPPAGSGYAQKNYCDLAGVWVDPDTGDWYGLVHNEFTPQPFADGLHYDGIDYAVSRDQGRTWTIEDHVITSPYSTKRGDTRAFPHQTYHYGDGDPRLFVDTASGYFYVYYGSRIVEKGGGWKAFHAHVARAPMSGKMAPGSWQKWYDGAWSEPGVGGRESNMVPVGASGGSGYTPVSDEYDPANTGTVSEQVAAGWMPPTSPLFVMDITYNAHLGLYIGEPQAVDQSGNAPQQFYATKNLATQKWFPIGDTGGHTNASWYRWFLDGVNKTGSGVVGRTFRSYCSFGCSGGRASEYVNVTIDTSAPAAPVDAGRTYRIAGAGGRALAQARAGGSATTSVSEPAGTGLAEWVFTANGDGSYRIANAATGRLLGVDSSSTAGRAWGTRPTVTRSGSGGPSVGQQWFVIPGTSADGTATGTYRLVNRYSGLVIGISGDPRRRVETTPARSWTNTTGDPVGGTRGAGEQALTLTPTGTPGRR</sequence>
<dbReference type="InterPro" id="IPR035992">
    <property type="entry name" value="Ricin_B-like_lectins"/>
</dbReference>
<reference evidence="4" key="1">
    <citation type="submission" date="2024-05" db="EMBL/GenBank/DDBJ databases">
        <title>30 novel species of actinomycetes from the DSMZ collection.</title>
        <authorList>
            <person name="Nouioui I."/>
        </authorList>
    </citation>
    <scope>NUCLEOTIDE SEQUENCE</scope>
    <source>
        <strain evidence="4">DSM 40712</strain>
    </source>
</reference>
<feature type="compositionally biased region" description="Polar residues" evidence="1">
    <location>
        <begin position="116"/>
        <end position="129"/>
    </location>
</feature>
<feature type="signal peptide" evidence="2">
    <location>
        <begin position="1"/>
        <end position="32"/>
    </location>
</feature>
<comment type="caution">
    <text evidence="4">The sequence shown here is derived from an EMBL/GenBank/DDBJ whole genome shotgun (WGS) entry which is preliminary data.</text>
</comment>
<protein>
    <submittedName>
        <fullName evidence="4">RICIN domain-containing protein</fullName>
    </submittedName>
</protein>
<dbReference type="Proteomes" id="UP001180724">
    <property type="component" value="Unassembled WGS sequence"/>
</dbReference>
<name>A0ABU3AGA8_9ACTN</name>
<dbReference type="EMBL" id="JAVRFH010000002">
    <property type="protein sequence ID" value="MDT0609214.1"/>
    <property type="molecule type" value="Genomic_DNA"/>
</dbReference>
<dbReference type="Gene3D" id="2.80.10.50">
    <property type="match status" value="1"/>
</dbReference>
<gene>
    <name evidence="4" type="ORF">RM812_03055</name>
</gene>
<proteinExistence type="predicted"/>